<name>A0A251XMM5_CLAMM</name>
<organism evidence="1 2">
    <name type="scientific">Clavibacter michiganensis subsp. michiganensis</name>
    <dbReference type="NCBI Taxonomy" id="33013"/>
    <lineage>
        <taxon>Bacteria</taxon>
        <taxon>Bacillati</taxon>
        <taxon>Actinomycetota</taxon>
        <taxon>Actinomycetes</taxon>
        <taxon>Micrococcales</taxon>
        <taxon>Microbacteriaceae</taxon>
        <taxon>Clavibacter</taxon>
    </lineage>
</organism>
<evidence type="ECO:0000313" key="2">
    <source>
        <dbReference type="Proteomes" id="UP000195062"/>
    </source>
</evidence>
<dbReference type="EMBL" id="MDHH01000001">
    <property type="protein sequence ID" value="OUE04650.1"/>
    <property type="molecule type" value="Genomic_DNA"/>
</dbReference>
<proteinExistence type="predicted"/>
<sequence length="46" mass="4727">MEMTDCCAGNCAPPEKKALSAAVPFAATVLCCRYAGSNERSSTLAS</sequence>
<gene>
    <name evidence="1" type="ORF">CMMCAS07_06865</name>
</gene>
<comment type="caution">
    <text evidence="1">The sequence shown here is derived from an EMBL/GenBank/DDBJ whole genome shotgun (WGS) entry which is preliminary data.</text>
</comment>
<evidence type="ECO:0000313" key="1">
    <source>
        <dbReference type="EMBL" id="OUE04650.1"/>
    </source>
</evidence>
<protein>
    <submittedName>
        <fullName evidence="1">Uncharacterized protein</fullName>
    </submittedName>
</protein>
<reference evidence="1 2" key="1">
    <citation type="submission" date="2016-08" db="EMBL/GenBank/DDBJ databases">
        <title>Genome sequence of Clavibacter michiganensis subsp. michiganensis strain CASJ007.</title>
        <authorList>
            <person name="Thapa S.P."/>
            <person name="Coaker G."/>
        </authorList>
    </citation>
    <scope>NUCLEOTIDE SEQUENCE [LARGE SCALE GENOMIC DNA]</scope>
    <source>
        <strain evidence="1">CASJ007</strain>
    </source>
</reference>
<dbReference type="AlphaFoldDB" id="A0A251XMM5"/>
<accession>A0A251XMM5</accession>
<keyword evidence="2" id="KW-1185">Reference proteome</keyword>
<dbReference type="Proteomes" id="UP000195062">
    <property type="component" value="Unassembled WGS sequence"/>
</dbReference>